<gene>
    <name evidence="3" type="ORF">FPOA_10705</name>
</gene>
<name>A0A1B8AEU2_FUSPO</name>
<comment type="caution">
    <text evidence="3">The sequence shown here is derived from an EMBL/GenBank/DDBJ whole genome shotgun (WGS) entry which is preliminary data.</text>
</comment>
<feature type="domain" description="DUF7730" evidence="2">
    <location>
        <begin position="52"/>
        <end position="242"/>
    </location>
</feature>
<evidence type="ECO:0000256" key="1">
    <source>
        <dbReference type="SAM" id="MobiDB-lite"/>
    </source>
</evidence>
<protein>
    <recommendedName>
        <fullName evidence="2">DUF7730 domain-containing protein</fullName>
    </recommendedName>
</protein>
<dbReference type="Pfam" id="PF24864">
    <property type="entry name" value="DUF7730"/>
    <property type="match status" value="1"/>
</dbReference>
<dbReference type="PANTHER" id="PTHR38790:SF4">
    <property type="entry name" value="2EXR DOMAIN-CONTAINING PROTEIN"/>
    <property type="match status" value="1"/>
</dbReference>
<evidence type="ECO:0000313" key="3">
    <source>
        <dbReference type="EMBL" id="OBS18980.1"/>
    </source>
</evidence>
<dbReference type="PANTHER" id="PTHR38790">
    <property type="entry name" value="2EXR DOMAIN-CONTAINING PROTEIN-RELATED"/>
    <property type="match status" value="1"/>
</dbReference>
<evidence type="ECO:0000259" key="2">
    <source>
        <dbReference type="Pfam" id="PF24864"/>
    </source>
</evidence>
<dbReference type="STRING" id="36050.A0A1B8AEU2"/>
<organism evidence="3 4">
    <name type="scientific">Fusarium poae</name>
    <dbReference type="NCBI Taxonomy" id="36050"/>
    <lineage>
        <taxon>Eukaryota</taxon>
        <taxon>Fungi</taxon>
        <taxon>Dikarya</taxon>
        <taxon>Ascomycota</taxon>
        <taxon>Pezizomycotina</taxon>
        <taxon>Sordariomycetes</taxon>
        <taxon>Hypocreomycetidae</taxon>
        <taxon>Hypocreales</taxon>
        <taxon>Nectriaceae</taxon>
        <taxon>Fusarium</taxon>
    </lineage>
</organism>
<dbReference type="Proteomes" id="UP000091967">
    <property type="component" value="Unassembled WGS sequence"/>
</dbReference>
<dbReference type="AlphaFoldDB" id="A0A1B8AEU2"/>
<dbReference type="EMBL" id="LYXU01000004">
    <property type="protein sequence ID" value="OBS18980.1"/>
    <property type="molecule type" value="Genomic_DNA"/>
</dbReference>
<feature type="region of interest" description="Disordered" evidence="1">
    <location>
        <begin position="12"/>
        <end position="46"/>
    </location>
</feature>
<sequence>MRRHLKVWFETRKSRRQKEKVAPTPQMPCLTSPRPRVLTPSSSEQNLSLPLQSSPLFSKLPTEIRRQILVFAFGDRTVHMDLVLEHPTKPGANSSGQDYRHGNLSTRYGQTLDRSQPHIWKWKGCVCHRVVTPQYRKILQSDEWVPQPADDHCCSGEADFCRMWTEHYGTNDACFIGVMGWLLACRQSYAEGVDVLYHTNTIHMSSKDLISNLPNLILPQRLSMMTSLEVVWLIDSEIRSRVSVPQHSDLNQILSILDTHFPKLQRLNLALKLKLYDILPVEMEEMVKTLDLFVARRGQYLQEPITVSLASWAFEQLVREVYRMAMEERGLDSFKSQSWLRHKVWHYLDGRYDCAPRGDTRETYGSIEGITAQNGYWFRVGDCAEKKTIIVEMGCFGSGGGITRDGRFENTPRNLTWNSELGRWA</sequence>
<dbReference type="OMA" id="FENTPRN"/>
<accession>A0A1B8AEU2</accession>
<keyword evidence="4" id="KW-1185">Reference proteome</keyword>
<dbReference type="InterPro" id="IPR056632">
    <property type="entry name" value="DUF7730"/>
</dbReference>
<proteinExistence type="predicted"/>
<reference evidence="3 4" key="1">
    <citation type="submission" date="2016-06" db="EMBL/GenBank/DDBJ databases">
        <title>Living apart together: crosstalk between the core and supernumerary genomes in a fungal plant pathogen.</title>
        <authorList>
            <person name="Vanheule A."/>
            <person name="Audenaert K."/>
            <person name="Warris S."/>
            <person name="Van De Geest H."/>
            <person name="Schijlen E."/>
            <person name="Hofte M."/>
            <person name="De Saeger S."/>
            <person name="Haesaert G."/>
            <person name="Waalwijk C."/>
            <person name="Van Der Lee T."/>
        </authorList>
    </citation>
    <scope>NUCLEOTIDE SEQUENCE [LARGE SCALE GENOMIC DNA]</scope>
    <source>
        <strain evidence="3 4">2516</strain>
    </source>
</reference>
<evidence type="ECO:0000313" key="4">
    <source>
        <dbReference type="Proteomes" id="UP000091967"/>
    </source>
</evidence>